<dbReference type="InterPro" id="IPR049278">
    <property type="entry name" value="MS_channel_C"/>
</dbReference>
<dbReference type="SUPFAM" id="SSF82689">
    <property type="entry name" value="Mechanosensitive channel protein MscS (YggB), C-terminal domain"/>
    <property type="match status" value="1"/>
</dbReference>
<reference evidence="3" key="1">
    <citation type="submission" date="2017-09" db="EMBL/GenBank/DDBJ databases">
        <title>Depth-based differentiation of microbial function through sediment-hosted aquifers and enrichment of novel symbionts in the deep terrestrial subsurface.</title>
        <authorList>
            <person name="Probst A.J."/>
            <person name="Ladd B."/>
            <person name="Jarett J.K."/>
            <person name="Geller-Mcgrath D.E."/>
            <person name="Sieber C.M.K."/>
            <person name="Emerson J.B."/>
            <person name="Anantharaman K."/>
            <person name="Thomas B.C."/>
            <person name="Malmstrom R."/>
            <person name="Stieglmeier M."/>
            <person name="Klingl A."/>
            <person name="Woyke T."/>
            <person name="Ryan C.M."/>
            <person name="Banfield J.F."/>
        </authorList>
    </citation>
    <scope>NUCLEOTIDE SEQUENCE [LARGE SCALE GENOMIC DNA]</scope>
</reference>
<sequence>MPIFRILRKWKRRINFTIGITYQTPNKKLEKISAIIEKAINSVKDCRFDRVAWKSFGDFSLNYDIVFFFPNNDYNEYLAVQEKINLAIKKAFEPEKIDFAYPSQTIFLNK</sequence>
<evidence type="ECO:0000313" key="2">
    <source>
        <dbReference type="EMBL" id="PIY95239.1"/>
    </source>
</evidence>
<dbReference type="Proteomes" id="UP000228689">
    <property type="component" value="Unassembled WGS sequence"/>
</dbReference>
<evidence type="ECO:0000259" key="1">
    <source>
        <dbReference type="Pfam" id="PF21082"/>
    </source>
</evidence>
<organism evidence="2 3">
    <name type="scientific">Candidatus Komeilibacteria bacterium CG_4_10_14_0_8_um_filter_37_78</name>
    <dbReference type="NCBI Taxonomy" id="1974471"/>
    <lineage>
        <taxon>Bacteria</taxon>
        <taxon>Candidatus Komeiliibacteriota</taxon>
    </lineage>
</organism>
<dbReference type="AlphaFoldDB" id="A0A2M7RER8"/>
<proteinExistence type="predicted"/>
<dbReference type="Gene3D" id="3.30.70.100">
    <property type="match status" value="1"/>
</dbReference>
<comment type="caution">
    <text evidence="2">The sequence shown here is derived from an EMBL/GenBank/DDBJ whole genome shotgun (WGS) entry which is preliminary data.</text>
</comment>
<protein>
    <recommendedName>
        <fullName evidence="1">Mechanosensitive ion channel MscS C-terminal domain-containing protein</fullName>
    </recommendedName>
</protein>
<accession>A0A2M7RER8</accession>
<feature type="domain" description="Mechanosensitive ion channel MscS C-terminal" evidence="1">
    <location>
        <begin position="14"/>
        <end position="99"/>
    </location>
</feature>
<dbReference type="InterPro" id="IPR011066">
    <property type="entry name" value="MscS_channel_C_sf"/>
</dbReference>
<name>A0A2M7RER8_9BACT</name>
<dbReference type="EMBL" id="PFMC01000022">
    <property type="protein sequence ID" value="PIY95239.1"/>
    <property type="molecule type" value="Genomic_DNA"/>
</dbReference>
<gene>
    <name evidence="2" type="ORF">COY67_00955</name>
</gene>
<evidence type="ECO:0000313" key="3">
    <source>
        <dbReference type="Proteomes" id="UP000228689"/>
    </source>
</evidence>
<dbReference type="GO" id="GO:0016020">
    <property type="term" value="C:membrane"/>
    <property type="evidence" value="ECO:0007669"/>
    <property type="project" value="InterPro"/>
</dbReference>
<dbReference type="Pfam" id="PF21082">
    <property type="entry name" value="MS_channel_3rd"/>
    <property type="match status" value="1"/>
</dbReference>